<accession>F8PCR9</accession>
<evidence type="ECO:0000313" key="1">
    <source>
        <dbReference type="EMBL" id="EGO19018.1"/>
    </source>
</evidence>
<dbReference type="OrthoDB" id="3165318at2759"/>
<protein>
    <submittedName>
        <fullName evidence="1">Uncharacterized protein</fullName>
    </submittedName>
</protein>
<dbReference type="Proteomes" id="UP000008064">
    <property type="component" value="Unassembled WGS sequence"/>
</dbReference>
<dbReference type="RefSeq" id="XP_007324242.1">
    <property type="nucleotide sequence ID" value="XM_007324180.1"/>
</dbReference>
<dbReference type="AlphaFoldDB" id="F8PCR9"/>
<organism>
    <name type="scientific">Serpula lacrymans var. lacrymans (strain S7.9)</name>
    <name type="common">Dry rot fungus</name>
    <dbReference type="NCBI Taxonomy" id="578457"/>
    <lineage>
        <taxon>Eukaryota</taxon>
        <taxon>Fungi</taxon>
        <taxon>Dikarya</taxon>
        <taxon>Basidiomycota</taxon>
        <taxon>Agaricomycotina</taxon>
        <taxon>Agaricomycetes</taxon>
        <taxon>Agaricomycetidae</taxon>
        <taxon>Boletales</taxon>
        <taxon>Coniophorineae</taxon>
        <taxon>Serpulaceae</taxon>
        <taxon>Serpula</taxon>
    </lineage>
</organism>
<reference evidence="1" key="1">
    <citation type="submission" date="2011-04" db="EMBL/GenBank/DDBJ databases">
        <title>Evolution of plant cell wall degrading machinery underlies the functional diversity of forest fungi.</title>
        <authorList>
            <consortium name="US DOE Joint Genome Institute (JGI-PGF)"/>
            <person name="Eastwood D.C."/>
            <person name="Floudas D."/>
            <person name="Binder M."/>
            <person name="Majcherczyk A."/>
            <person name="Schneider P."/>
            <person name="Aerts A."/>
            <person name="Asiegbu F.O."/>
            <person name="Baker S.E."/>
            <person name="Barry K."/>
            <person name="Bendiksby M."/>
            <person name="Blumentritt M."/>
            <person name="Coutinho P.M."/>
            <person name="Cullen D."/>
            <person name="Cullen D."/>
            <person name="Gathman A."/>
            <person name="Goodell B."/>
            <person name="Henrissat B."/>
            <person name="Ihrmark K."/>
            <person name="Kauserud H."/>
            <person name="Kohler A."/>
            <person name="LaButti K."/>
            <person name="Lapidus A."/>
            <person name="Lavin J.L."/>
            <person name="Lee Y.-H."/>
            <person name="Lindquist E."/>
            <person name="Lilly W."/>
            <person name="Lucas S."/>
            <person name="Morin E."/>
            <person name="Murat C."/>
            <person name="Oguiza J.A."/>
            <person name="Park J."/>
            <person name="Pisabarro A.G."/>
            <person name="Riley R."/>
            <person name="Rosling A."/>
            <person name="Salamov A."/>
            <person name="Schmidt O."/>
            <person name="Schmutz J."/>
            <person name="Skrede I."/>
            <person name="Stenlid J."/>
            <person name="Wiebenga A."/>
            <person name="Xie X."/>
            <person name="Kues U."/>
            <person name="Hibbett D.S."/>
            <person name="Hoffmeister D."/>
            <person name="Hogberg N."/>
            <person name="Martin F."/>
            <person name="Grigoriev I.V."/>
            <person name="Watkinson S.C."/>
        </authorList>
    </citation>
    <scope>NUCLEOTIDE SEQUENCE</scope>
    <source>
        <strain evidence="1">S7.9</strain>
    </source>
</reference>
<dbReference type="EMBL" id="GL945445">
    <property type="protein sequence ID" value="EGO19018.1"/>
    <property type="molecule type" value="Genomic_DNA"/>
</dbReference>
<dbReference type="GeneID" id="18821477"/>
<dbReference type="HOGENOM" id="CLU_103053_1_0_1"/>
<name>F8PCR9_SERL9</name>
<gene>
    <name evidence="1" type="ORF">SERLADRAFT_480155</name>
</gene>
<dbReference type="KEGG" id="sla:SERLADRAFT_480155"/>
<sequence>MSTFVRNLVIRTVDLGVDVTLLLAFDKDLEGGIYKDYFPVVWRVTPFGAKGPFALRATYTSQLTFLKPQVANNNIIGAETYTDISYNESTTLTKSGGVFYFSPPTTGKENYMVALNDTGSPQDIAIGFKDGGDPWPKPALYFNNVGQNSNVTAQFTPILRAYITSDYQETDILRGAIQTKAIWEVNLAELRETTTWNLSREPHTGIFKITPA</sequence>
<proteinExistence type="predicted"/>